<name>A0A5Q2VE81_SERPR</name>
<sequence length="126" mass="13765">MTASTPFSQQLTYLNKGSLNDELTEQLAQVVKAVRETGKAGSITLTLKVGMLNKANEDVVKISPVVAYKIPEGERAETIMWSTADGDLLRNDPQQPGAAELKQVASTDTERRQLPEQDAVPLRKVN</sequence>
<protein>
    <recommendedName>
        <fullName evidence="4">Replication terminator protein</fullName>
    </recommendedName>
</protein>
<gene>
    <name evidence="2" type="ORF">GHV41_18655</name>
</gene>
<proteinExistence type="predicted"/>
<organism evidence="2 3">
    <name type="scientific">Serratia proteamaculans</name>
    <dbReference type="NCBI Taxonomy" id="28151"/>
    <lineage>
        <taxon>Bacteria</taxon>
        <taxon>Pseudomonadati</taxon>
        <taxon>Pseudomonadota</taxon>
        <taxon>Gammaproteobacteria</taxon>
        <taxon>Enterobacterales</taxon>
        <taxon>Yersiniaceae</taxon>
        <taxon>Serratia</taxon>
    </lineage>
</organism>
<accession>A0A5Q2VE81</accession>
<dbReference type="AlphaFoldDB" id="A0A5Q2VE81"/>
<dbReference type="RefSeq" id="WP_153859581.1">
    <property type="nucleotide sequence ID" value="NZ_CP045913.1"/>
</dbReference>
<dbReference type="Proteomes" id="UP000381260">
    <property type="component" value="Chromosome"/>
</dbReference>
<evidence type="ECO:0000313" key="3">
    <source>
        <dbReference type="Proteomes" id="UP000381260"/>
    </source>
</evidence>
<evidence type="ECO:0008006" key="4">
    <source>
        <dbReference type="Google" id="ProtNLM"/>
    </source>
</evidence>
<feature type="region of interest" description="Disordered" evidence="1">
    <location>
        <begin position="86"/>
        <end position="126"/>
    </location>
</feature>
<evidence type="ECO:0000256" key="1">
    <source>
        <dbReference type="SAM" id="MobiDB-lite"/>
    </source>
</evidence>
<evidence type="ECO:0000313" key="2">
    <source>
        <dbReference type="EMBL" id="QGH62718.1"/>
    </source>
</evidence>
<reference evidence="2 3" key="1">
    <citation type="submission" date="2019-11" db="EMBL/GenBank/DDBJ databases">
        <title>The Phosphoenolpyruvate Phosphotransferase System Regulates Serratia proteamaculans 336X Biofilm Formation and Wheat Roots colonization.</title>
        <authorList>
            <person name="Liu F."/>
        </authorList>
    </citation>
    <scope>NUCLEOTIDE SEQUENCE [LARGE SCALE GENOMIC DNA]</scope>
    <source>
        <strain evidence="2 3">336X</strain>
    </source>
</reference>
<dbReference type="EMBL" id="CP045913">
    <property type="protein sequence ID" value="QGH62718.1"/>
    <property type="molecule type" value="Genomic_DNA"/>
</dbReference>